<dbReference type="PANTHER" id="PTHR43199">
    <property type="entry name" value="GLUTATHIONE HYDROLASE"/>
    <property type="match status" value="1"/>
</dbReference>
<dbReference type="PANTHER" id="PTHR43199:SF1">
    <property type="entry name" value="GLUTATHIONE HYDROLASE PROENZYME"/>
    <property type="match status" value="1"/>
</dbReference>
<dbReference type="Gene3D" id="3.60.20.40">
    <property type="match status" value="1"/>
</dbReference>
<sequence length="966" mass="101681">MHSLAVLAALALQPTLPGTARTPAYAPDGRLAIAVDGDLWVSAAPVTTAPNAVRWIRVTSGAAWDREPAWTRDGAALVFASDRAGGFDLWRVRVGADGAAGAPERLTTAPEPEGEPSVAPDGRVAFVRGQGAAARLWIRLPNGEERRLGRGDAPERWPAFSPDGARLVSIAPDERGARIRVRRLAGGDSVLSDSTVLTGQPAERPAWAPAGDRLAFAGVSGGTRGVFVTPLDGRYVNLVSARRAAPAWSPDGRTIALAPLGDDAPGYNGDPDRLRDPARDVGERLRDARDTAGLWTIDAPAAVDASLAPRAIALDRPRAERNAEAFDRAWTRTAALYFAGDSARDRRRAWEAVRDRLRPAALAAASDSTLEDVIHRAMLERPPLRASATGRAAVSSAHPVATAAGLEILRRGGNVVDAAVAVSFALGVVEPDASGVGGYGEMLVRQRGMARPALVEFMGRVPEEATLDDGALLVNGRYPDDGPVLPVVPGTVAGMHTAWKRFGSGKIPWAELLAPAIRAARGGYAVSEGLATTLATERAHFMKYAGSRALFFREGRPLGVGDTVRNPDLAWVLEQIAARGADGFYRGEVARRLVQDLRGQGNAMRLTDLARYYAAEREPVGGTYRGLTVWSSAPPVSGGASLVSQLQILEQLAPTPRPYPDDAATLHAMLAAWQLVPSTRGRIADPGLWPVDVTPFTSRDTARARARCFDPSRAVTLPCEPAKTTIEPQRTQRTQRRTNSMVSSASSASSAVDAVAESPCGPEHAREVTACHSAGTTAFTVADAEGNVVAVTQTLGTWGGNFYVSPGLGFLYNDKLTSYGTDPAEYGARLPNARHGSTLAPTIVLDGAGPDARPVLAVGAAGNAWIGSAVYQTLVGAVDGKLDAQRALELPRFLPSGRGPDGPAVQLEDGFAPAAMRRLQALGYRLQFVSLPGELREGYGAAITFGRGTVTAGADPRRAGAAGAVR</sequence>
<dbReference type="InterPro" id="IPR043138">
    <property type="entry name" value="GGT_lsub"/>
</dbReference>
<dbReference type="Gene3D" id="2.120.10.30">
    <property type="entry name" value="TolB, C-terminal domain"/>
    <property type="match status" value="1"/>
</dbReference>
<dbReference type="KEGG" id="gba:J421_0790"/>
<dbReference type="GO" id="GO:0016740">
    <property type="term" value="F:transferase activity"/>
    <property type="evidence" value="ECO:0007669"/>
    <property type="project" value="UniProtKB-KW"/>
</dbReference>
<dbReference type="InParanoid" id="W0RD09"/>
<reference evidence="6 7" key="1">
    <citation type="journal article" date="2014" name="Genome Announc.">
        <title>Genome Sequence and Methylome of Soil Bacterium Gemmatirosa kalamazoonensis KBS708T, a Member of the Rarely Cultivated Gemmatimonadetes Phylum.</title>
        <authorList>
            <person name="Debruyn J.M."/>
            <person name="Radosevich M."/>
            <person name="Wommack K.E."/>
            <person name="Polson S.W."/>
            <person name="Hauser L.J."/>
            <person name="Fawaz M.N."/>
            <person name="Korlach J."/>
            <person name="Tsai Y.C."/>
        </authorList>
    </citation>
    <scope>NUCLEOTIDE SEQUENCE [LARGE SCALE GENOMIC DNA]</scope>
    <source>
        <strain evidence="6 7">KBS708</strain>
    </source>
</reference>
<dbReference type="eggNOG" id="COG0405">
    <property type="taxonomic scope" value="Bacteria"/>
</dbReference>
<dbReference type="InterPro" id="IPR011042">
    <property type="entry name" value="6-blade_b-propeller_TolB-like"/>
</dbReference>
<dbReference type="SUPFAM" id="SSF56235">
    <property type="entry name" value="N-terminal nucleophile aminohydrolases (Ntn hydrolases)"/>
    <property type="match status" value="1"/>
</dbReference>
<evidence type="ECO:0000313" key="7">
    <source>
        <dbReference type="Proteomes" id="UP000019151"/>
    </source>
</evidence>
<dbReference type="Pfam" id="PF01019">
    <property type="entry name" value="G_glu_transpept"/>
    <property type="match status" value="1"/>
</dbReference>
<name>W0RD09_9BACT</name>
<dbReference type="Gene3D" id="1.10.246.130">
    <property type="match status" value="1"/>
</dbReference>
<dbReference type="InterPro" id="IPR043137">
    <property type="entry name" value="GGT_ssub_C"/>
</dbReference>
<dbReference type="EMBL" id="CP007128">
    <property type="protein sequence ID" value="AHG88327.1"/>
    <property type="molecule type" value="Genomic_DNA"/>
</dbReference>
<dbReference type="PATRIC" id="fig|861299.3.peg.804"/>
<dbReference type="PRINTS" id="PR01210">
    <property type="entry name" value="GGTRANSPTASE"/>
</dbReference>
<feature type="compositionally biased region" description="Low complexity" evidence="5">
    <location>
        <begin position="729"/>
        <end position="758"/>
    </location>
</feature>
<keyword evidence="4" id="KW-0865">Zymogen</keyword>
<dbReference type="RefSeq" id="WP_025409872.1">
    <property type="nucleotide sequence ID" value="NZ_CP007128.1"/>
</dbReference>
<dbReference type="GO" id="GO:0016787">
    <property type="term" value="F:hydrolase activity"/>
    <property type="evidence" value="ECO:0007669"/>
    <property type="project" value="UniProtKB-KW"/>
</dbReference>
<dbReference type="InterPro" id="IPR051792">
    <property type="entry name" value="GGT_bact"/>
</dbReference>
<evidence type="ECO:0000256" key="2">
    <source>
        <dbReference type="ARBA" id="ARBA00022679"/>
    </source>
</evidence>
<dbReference type="SUPFAM" id="SSF82171">
    <property type="entry name" value="DPP6 N-terminal domain-like"/>
    <property type="match status" value="1"/>
</dbReference>
<dbReference type="InterPro" id="IPR011659">
    <property type="entry name" value="WD40"/>
</dbReference>
<proteinExistence type="inferred from homology"/>
<dbReference type="Pfam" id="PF07676">
    <property type="entry name" value="PD40"/>
    <property type="match status" value="4"/>
</dbReference>
<keyword evidence="7" id="KW-1185">Reference proteome</keyword>
<evidence type="ECO:0000256" key="4">
    <source>
        <dbReference type="ARBA" id="ARBA00023145"/>
    </source>
</evidence>
<protein>
    <submittedName>
        <fullName evidence="6">Gamma-glutamyltranspeptidase</fullName>
    </submittedName>
</protein>
<dbReference type="STRING" id="861299.J421_0790"/>
<keyword evidence="3" id="KW-0378">Hydrolase</keyword>
<accession>W0RD09</accession>
<evidence type="ECO:0000313" key="6">
    <source>
        <dbReference type="EMBL" id="AHG88327.1"/>
    </source>
</evidence>
<evidence type="ECO:0000256" key="3">
    <source>
        <dbReference type="ARBA" id="ARBA00022801"/>
    </source>
</evidence>
<feature type="region of interest" description="Disordered" evidence="5">
    <location>
        <begin position="726"/>
        <end position="760"/>
    </location>
</feature>
<dbReference type="OrthoDB" id="9759795at2"/>
<evidence type="ECO:0000256" key="5">
    <source>
        <dbReference type="SAM" id="MobiDB-lite"/>
    </source>
</evidence>
<organism evidence="6 7">
    <name type="scientific">Gemmatirosa kalamazoonensis</name>
    <dbReference type="NCBI Taxonomy" id="861299"/>
    <lineage>
        <taxon>Bacteria</taxon>
        <taxon>Pseudomonadati</taxon>
        <taxon>Gemmatimonadota</taxon>
        <taxon>Gemmatimonadia</taxon>
        <taxon>Gemmatimonadales</taxon>
        <taxon>Gemmatimonadaceae</taxon>
        <taxon>Gemmatirosa</taxon>
    </lineage>
</organism>
<dbReference type="eggNOG" id="COG0823">
    <property type="taxonomic scope" value="Bacteria"/>
</dbReference>
<comment type="similarity">
    <text evidence="1">Belongs to the gamma-glutamyltransferase family.</text>
</comment>
<dbReference type="AlphaFoldDB" id="W0RD09"/>
<keyword evidence="2" id="KW-0808">Transferase</keyword>
<dbReference type="InterPro" id="IPR029055">
    <property type="entry name" value="Ntn_hydrolases_N"/>
</dbReference>
<evidence type="ECO:0000256" key="1">
    <source>
        <dbReference type="ARBA" id="ARBA00009381"/>
    </source>
</evidence>
<dbReference type="Proteomes" id="UP000019151">
    <property type="component" value="Chromosome"/>
</dbReference>
<gene>
    <name evidence="6" type="ORF">J421_0790</name>
</gene>
<dbReference type="HOGENOM" id="CLU_304572_0_0_0"/>
<dbReference type="Gene3D" id="2.120.10.60">
    <property type="entry name" value="Tricorn protease N-terminal domain"/>
    <property type="match status" value="1"/>
</dbReference>